<sequence length="432" mass="49432">MENKEKEPFIIHDLTLVAPDRSSKDIGKLKESVVTAESVYYPNRVMLYDLYHDILSMDGFLRGIIGKRIDSVLNKKLKFIKKDGKQDDDLTDLMKSEKGRDLITLMMESKIWGISGVEFVIGEELTFKEVERKHIKPEKGLITKSQYGLSEQDGYAYEEMPFVWVIGKPKDLGLLLACSMYGIYKRGTFGDYAQYVEIFGQPVRIMKYDAYDTKTKQELKTLLTDSGSSLAMMIPKQAEFEMLDGKTSNGDGKLQIGLKDACNEEMAIAILGNTETTSSSKSSGYAQSKEHGEQQDELTISDLIFIENLLNSKKFKQILKSYGYDINGKFEFEIDLNLTKLKLRMEIDMFVSQKVPIGDDYWYETYRIPKPDNYDELKAKMELAKQEPTPEPTETNPKKPQAKKPQLTETRKQNLLDLLFKGLADFFDQARP</sequence>
<dbReference type="EMBL" id="QJHL01000003">
    <property type="protein sequence ID" value="PXY44513.1"/>
    <property type="molecule type" value="Genomic_DNA"/>
</dbReference>
<proteinExistence type="predicted"/>
<reference evidence="2 3" key="1">
    <citation type="submission" date="2018-05" db="EMBL/GenBank/DDBJ databases">
        <title>Flavobacterium sp. strain IMCC34758, incomplete genome.</title>
        <authorList>
            <person name="Joung Y."/>
        </authorList>
    </citation>
    <scope>NUCLEOTIDE SEQUENCE [LARGE SCALE GENOMIC DNA]</scope>
    <source>
        <strain evidence="2 3">IMCC34758</strain>
    </source>
</reference>
<dbReference type="Proteomes" id="UP000247681">
    <property type="component" value="Unassembled WGS sequence"/>
</dbReference>
<accession>A0A2V4C336</accession>
<name>A0A2V4C336_9FLAO</name>
<dbReference type="InterPro" id="IPR009279">
    <property type="entry name" value="Portal_Mu"/>
</dbReference>
<dbReference type="RefSeq" id="WP_110347240.1">
    <property type="nucleotide sequence ID" value="NZ_QJHL01000003.1"/>
</dbReference>
<gene>
    <name evidence="2" type="ORF">DMB68_13680</name>
</gene>
<evidence type="ECO:0000256" key="1">
    <source>
        <dbReference type="SAM" id="MobiDB-lite"/>
    </source>
</evidence>
<keyword evidence="3" id="KW-1185">Reference proteome</keyword>
<comment type="caution">
    <text evidence="2">The sequence shown here is derived from an EMBL/GenBank/DDBJ whole genome shotgun (WGS) entry which is preliminary data.</text>
</comment>
<feature type="region of interest" description="Disordered" evidence="1">
    <location>
        <begin position="384"/>
        <end position="409"/>
    </location>
</feature>
<organism evidence="2 3">
    <name type="scientific">Flavobacterium hydrophilum</name>
    <dbReference type="NCBI Taxonomy" id="2211445"/>
    <lineage>
        <taxon>Bacteria</taxon>
        <taxon>Pseudomonadati</taxon>
        <taxon>Bacteroidota</taxon>
        <taxon>Flavobacteriia</taxon>
        <taxon>Flavobacteriales</taxon>
        <taxon>Flavobacteriaceae</taxon>
        <taxon>Flavobacterium</taxon>
    </lineage>
</organism>
<dbReference type="OrthoDB" id="9797300at2"/>
<protein>
    <recommendedName>
        <fullName evidence="4">DUF935 domain-containing protein</fullName>
    </recommendedName>
</protein>
<evidence type="ECO:0000313" key="3">
    <source>
        <dbReference type="Proteomes" id="UP000247681"/>
    </source>
</evidence>
<evidence type="ECO:0000313" key="2">
    <source>
        <dbReference type="EMBL" id="PXY44513.1"/>
    </source>
</evidence>
<dbReference type="AlphaFoldDB" id="A0A2V4C336"/>
<dbReference type="Pfam" id="PF06074">
    <property type="entry name" value="Portal_Mu"/>
    <property type="match status" value="1"/>
</dbReference>
<evidence type="ECO:0008006" key="4">
    <source>
        <dbReference type="Google" id="ProtNLM"/>
    </source>
</evidence>